<evidence type="ECO:0000256" key="6">
    <source>
        <dbReference type="SAM" id="Phobius"/>
    </source>
</evidence>
<evidence type="ECO:0000313" key="9">
    <source>
        <dbReference type="Proteomes" id="UP001372526"/>
    </source>
</evidence>
<proteinExistence type="predicted"/>
<dbReference type="PANTHER" id="PTHR43839">
    <property type="entry name" value="OPPC IN A BINDING PROTEIN-DEPENDENT TRANSPORT SYSTEM"/>
    <property type="match status" value="1"/>
</dbReference>
<dbReference type="Proteomes" id="UP001372526">
    <property type="component" value="Unassembled WGS sequence"/>
</dbReference>
<dbReference type="InterPro" id="IPR035906">
    <property type="entry name" value="MetI-like_sf"/>
</dbReference>
<gene>
    <name evidence="8" type="ORF">WAZ07_18465</name>
</gene>
<name>A0ABU8FKM9_9BACI</name>
<dbReference type="PROSITE" id="PS50928">
    <property type="entry name" value="ABC_TM1"/>
    <property type="match status" value="1"/>
</dbReference>
<dbReference type="Gene3D" id="1.10.3720.10">
    <property type="entry name" value="MetI-like"/>
    <property type="match status" value="1"/>
</dbReference>
<evidence type="ECO:0000256" key="4">
    <source>
        <dbReference type="ARBA" id="ARBA00022989"/>
    </source>
</evidence>
<feature type="transmembrane region" description="Helical" evidence="6">
    <location>
        <begin position="273"/>
        <end position="292"/>
    </location>
</feature>
<accession>A0ABU8FKM9</accession>
<dbReference type="CDD" id="cd06261">
    <property type="entry name" value="TM_PBP2"/>
    <property type="match status" value="1"/>
</dbReference>
<evidence type="ECO:0000256" key="3">
    <source>
        <dbReference type="ARBA" id="ARBA00022692"/>
    </source>
</evidence>
<feature type="transmembrane region" description="Helical" evidence="6">
    <location>
        <begin position="112"/>
        <end position="135"/>
    </location>
</feature>
<dbReference type="EMBL" id="JBAWSX010000012">
    <property type="protein sequence ID" value="MEI4803235.1"/>
    <property type="molecule type" value="Genomic_DNA"/>
</dbReference>
<keyword evidence="2" id="KW-0813">Transport</keyword>
<dbReference type="SUPFAM" id="SSF161098">
    <property type="entry name" value="MetI-like"/>
    <property type="match status" value="1"/>
</dbReference>
<evidence type="ECO:0000256" key="1">
    <source>
        <dbReference type="ARBA" id="ARBA00004141"/>
    </source>
</evidence>
<comment type="subcellular location">
    <subcellularLocation>
        <location evidence="1">Membrane</location>
        <topology evidence="1">Multi-pass membrane protein</topology>
    </subcellularLocation>
</comment>
<keyword evidence="5 6" id="KW-0472">Membrane</keyword>
<comment type="caution">
    <text evidence="8">The sequence shown here is derived from an EMBL/GenBank/DDBJ whole genome shotgun (WGS) entry which is preliminary data.</text>
</comment>
<feature type="transmembrane region" description="Helical" evidence="6">
    <location>
        <begin position="147"/>
        <end position="168"/>
    </location>
</feature>
<dbReference type="RefSeq" id="WP_336473611.1">
    <property type="nucleotide sequence ID" value="NZ_JBAWSX010000012.1"/>
</dbReference>
<evidence type="ECO:0000313" key="8">
    <source>
        <dbReference type="EMBL" id="MEI4803235.1"/>
    </source>
</evidence>
<reference evidence="8 9" key="1">
    <citation type="submission" date="2024-01" db="EMBL/GenBank/DDBJ databases">
        <title>Seven novel Bacillus-like species.</title>
        <authorList>
            <person name="Liu G."/>
        </authorList>
    </citation>
    <scope>NUCLEOTIDE SEQUENCE [LARGE SCALE GENOMIC DNA]</scope>
    <source>
        <strain evidence="8 9">FJAT-51639</strain>
    </source>
</reference>
<feature type="transmembrane region" description="Helical" evidence="6">
    <location>
        <begin position="76"/>
        <end position="100"/>
    </location>
</feature>
<feature type="transmembrane region" description="Helical" evidence="6">
    <location>
        <begin position="7"/>
        <end position="26"/>
    </location>
</feature>
<sequence length="305" mass="35937">MHRYFHIIFVTVVFLLLLISFFLPYVQHEPAVKQYRYDESDTLVEAAPFSPSRKYWFGTDRRGEDLFYKIMDGAKYTIFIALFVAVVRVIVSLCIGFLMSNVKRKSAFFHHFVMNLQLFPQTIFCFFLLTPFVMYEIRTEQVVTNIQLLYIQIAVFILVAVPSLTRLFQQEIQQLWQKEYVQSSFLLGGSKGHVFRTHLIKALGPQIVFQVGEQMVQVLLLMLHLSIFKLFLGGTKIVSGQTHDEFNLYFPYLNEWSNLISYYYVELMIEPRIIMIPVLLYMILLFCMTKIVNGYKELQFEKGRL</sequence>
<evidence type="ECO:0000259" key="7">
    <source>
        <dbReference type="PROSITE" id="PS50928"/>
    </source>
</evidence>
<dbReference type="PANTHER" id="PTHR43839:SF3">
    <property type="entry name" value="OLIGOPEPTIDE ABC TRANSPORTER, PERMEASE PROTEIN"/>
    <property type="match status" value="1"/>
</dbReference>
<evidence type="ECO:0000256" key="2">
    <source>
        <dbReference type="ARBA" id="ARBA00022448"/>
    </source>
</evidence>
<keyword evidence="9" id="KW-1185">Reference proteome</keyword>
<protein>
    <submittedName>
        <fullName evidence="8">Peptide ABC transporter permease</fullName>
    </submittedName>
</protein>
<keyword evidence="4 6" id="KW-1133">Transmembrane helix</keyword>
<dbReference type="InterPro" id="IPR000515">
    <property type="entry name" value="MetI-like"/>
</dbReference>
<evidence type="ECO:0000256" key="5">
    <source>
        <dbReference type="ARBA" id="ARBA00023136"/>
    </source>
</evidence>
<feature type="domain" description="ABC transmembrane type-1" evidence="7">
    <location>
        <begin position="74"/>
        <end position="285"/>
    </location>
</feature>
<feature type="transmembrane region" description="Helical" evidence="6">
    <location>
        <begin position="218"/>
        <end position="238"/>
    </location>
</feature>
<organism evidence="8 9">
    <name type="scientific">Bacillus bruguierae</name>
    <dbReference type="NCBI Taxonomy" id="3127667"/>
    <lineage>
        <taxon>Bacteria</taxon>
        <taxon>Bacillati</taxon>
        <taxon>Bacillota</taxon>
        <taxon>Bacilli</taxon>
        <taxon>Bacillales</taxon>
        <taxon>Bacillaceae</taxon>
        <taxon>Bacillus</taxon>
    </lineage>
</organism>
<keyword evidence="3 6" id="KW-0812">Transmembrane</keyword>